<organism evidence="11 12">
    <name type="scientific">Aequorivita viscosa</name>
    <dbReference type="NCBI Taxonomy" id="797419"/>
    <lineage>
        <taxon>Bacteria</taxon>
        <taxon>Pseudomonadati</taxon>
        <taxon>Bacteroidota</taxon>
        <taxon>Flavobacteriia</taxon>
        <taxon>Flavobacteriales</taxon>
        <taxon>Flavobacteriaceae</taxon>
        <taxon>Aequorivita</taxon>
    </lineage>
</organism>
<evidence type="ECO:0000256" key="2">
    <source>
        <dbReference type="ARBA" id="ARBA00016961"/>
    </source>
</evidence>
<keyword evidence="12" id="KW-1185">Reference proteome</keyword>
<dbReference type="PANTHER" id="PTHR22912:SF217">
    <property type="entry name" value="DIHYDROLIPOYL DEHYDROGENASE"/>
    <property type="match status" value="1"/>
</dbReference>
<evidence type="ECO:0000256" key="1">
    <source>
        <dbReference type="ARBA" id="ARBA00007532"/>
    </source>
</evidence>
<dbReference type="Pfam" id="PF02852">
    <property type="entry name" value="Pyr_redox_dim"/>
    <property type="match status" value="1"/>
</dbReference>
<evidence type="ECO:0000259" key="10">
    <source>
        <dbReference type="Pfam" id="PF07992"/>
    </source>
</evidence>
<dbReference type="GO" id="GO:0050660">
    <property type="term" value="F:flavin adenine dinucleotide binding"/>
    <property type="evidence" value="ECO:0007669"/>
    <property type="project" value="TreeGrafter"/>
</dbReference>
<keyword evidence="3" id="KW-0285">Flavoprotein</keyword>
<name>A0A1M6I9D7_9FLAO</name>
<dbReference type="STRING" id="797419.SAMN05216556_1148"/>
<feature type="binding site" evidence="7">
    <location>
        <begin position="173"/>
        <end position="180"/>
    </location>
    <ligand>
        <name>NAD(+)</name>
        <dbReference type="ChEBI" id="CHEBI:57540"/>
    </ligand>
</feature>
<reference evidence="12" key="1">
    <citation type="submission" date="2016-11" db="EMBL/GenBank/DDBJ databases">
        <authorList>
            <person name="Varghese N."/>
            <person name="Submissions S."/>
        </authorList>
    </citation>
    <scope>NUCLEOTIDE SEQUENCE [LARGE SCALE GENOMIC DNA]</scope>
    <source>
        <strain evidence="12">DSM 26349</strain>
    </source>
</reference>
<dbReference type="InterPro" id="IPR016156">
    <property type="entry name" value="FAD/NAD-linked_Rdtase_dimer_sf"/>
</dbReference>
<feature type="binding site" evidence="7">
    <location>
        <position position="52"/>
    </location>
    <ligand>
        <name>FAD</name>
        <dbReference type="ChEBI" id="CHEBI:57692"/>
    </ligand>
</feature>
<evidence type="ECO:0000256" key="7">
    <source>
        <dbReference type="PIRSR" id="PIRSR000350-3"/>
    </source>
</evidence>
<dbReference type="PIRSF" id="PIRSF000350">
    <property type="entry name" value="Mercury_reductase_MerA"/>
    <property type="match status" value="1"/>
</dbReference>
<feature type="binding site" evidence="7">
    <location>
        <position position="263"/>
    </location>
    <ligand>
        <name>NAD(+)</name>
        <dbReference type="ChEBI" id="CHEBI:57540"/>
    </ligand>
</feature>
<keyword evidence="4 7" id="KW-0274">FAD</keyword>
<dbReference type="InterPro" id="IPR001100">
    <property type="entry name" value="Pyr_nuc-diS_OxRdtase"/>
</dbReference>
<dbReference type="InterPro" id="IPR004099">
    <property type="entry name" value="Pyr_nucl-diS_OxRdtase_dimer"/>
</dbReference>
<dbReference type="RefSeq" id="WP_073218421.1">
    <property type="nucleotide sequence ID" value="NZ_FNNS01000014.1"/>
</dbReference>
<comment type="cofactor">
    <cofactor evidence="7">
        <name>FAD</name>
        <dbReference type="ChEBI" id="CHEBI:57692"/>
    </cofactor>
    <text evidence="7">Binds 1 FAD per subunit.</text>
</comment>
<dbReference type="AlphaFoldDB" id="A0A1M6I9D7"/>
<dbReference type="SUPFAM" id="SSF51905">
    <property type="entry name" value="FAD/NAD(P)-binding domain"/>
    <property type="match status" value="1"/>
</dbReference>
<evidence type="ECO:0000313" key="11">
    <source>
        <dbReference type="EMBL" id="SHJ31042.1"/>
    </source>
</evidence>
<feature type="disulfide bond" description="Redox-active" evidence="8">
    <location>
        <begin position="43"/>
        <end position="48"/>
    </location>
</feature>
<evidence type="ECO:0000259" key="9">
    <source>
        <dbReference type="Pfam" id="PF02852"/>
    </source>
</evidence>
<dbReference type="InterPro" id="IPR023753">
    <property type="entry name" value="FAD/NAD-binding_dom"/>
</dbReference>
<keyword evidence="5 7" id="KW-0520">NAD</keyword>
<dbReference type="Pfam" id="PF07992">
    <property type="entry name" value="Pyr_redox_2"/>
    <property type="match status" value="1"/>
</dbReference>
<feature type="domain" description="Pyridine nucleotide-disulphide oxidoreductase dimerisation" evidence="9">
    <location>
        <begin position="341"/>
        <end position="447"/>
    </location>
</feature>
<evidence type="ECO:0000256" key="4">
    <source>
        <dbReference type="ARBA" id="ARBA00022827"/>
    </source>
</evidence>
<evidence type="ECO:0000256" key="8">
    <source>
        <dbReference type="PIRSR" id="PIRSR000350-4"/>
    </source>
</evidence>
<keyword evidence="7" id="KW-0547">Nucleotide-binding</keyword>
<feature type="domain" description="FAD/NAD(P)-binding" evidence="10">
    <location>
        <begin position="6"/>
        <end position="321"/>
    </location>
</feature>
<dbReference type="SUPFAM" id="SSF55424">
    <property type="entry name" value="FAD/NAD-linked reductases, dimerisation (C-terminal) domain"/>
    <property type="match status" value="1"/>
</dbReference>
<feature type="binding site" evidence="7">
    <location>
        <position position="196"/>
    </location>
    <ligand>
        <name>NAD(+)</name>
        <dbReference type="ChEBI" id="CHEBI:57540"/>
    </ligand>
</feature>
<dbReference type="InterPro" id="IPR036188">
    <property type="entry name" value="FAD/NAD-bd_sf"/>
</dbReference>
<dbReference type="OrthoDB" id="9800167at2"/>
<dbReference type="Proteomes" id="UP000184172">
    <property type="component" value="Unassembled WGS sequence"/>
</dbReference>
<dbReference type="EMBL" id="FQYV01000013">
    <property type="protein sequence ID" value="SHJ31042.1"/>
    <property type="molecule type" value="Genomic_DNA"/>
</dbReference>
<dbReference type="GO" id="GO:0004148">
    <property type="term" value="F:dihydrolipoyl dehydrogenase (NADH) activity"/>
    <property type="evidence" value="ECO:0007669"/>
    <property type="project" value="TreeGrafter"/>
</dbReference>
<evidence type="ECO:0000256" key="5">
    <source>
        <dbReference type="ARBA" id="ARBA00023027"/>
    </source>
</evidence>
<dbReference type="PANTHER" id="PTHR22912">
    <property type="entry name" value="DISULFIDE OXIDOREDUCTASE"/>
    <property type="match status" value="1"/>
</dbReference>
<dbReference type="GO" id="GO:0006103">
    <property type="term" value="P:2-oxoglutarate metabolic process"/>
    <property type="evidence" value="ECO:0007669"/>
    <property type="project" value="TreeGrafter"/>
</dbReference>
<dbReference type="Gene3D" id="3.30.390.30">
    <property type="match status" value="1"/>
</dbReference>
<evidence type="ECO:0000256" key="3">
    <source>
        <dbReference type="ARBA" id="ARBA00022630"/>
    </source>
</evidence>
<dbReference type="PRINTS" id="PR00411">
    <property type="entry name" value="PNDRDTASEI"/>
</dbReference>
<comment type="similarity">
    <text evidence="1">Belongs to the class-I pyridine nucleotide-disulfide oxidoreductase family.</text>
</comment>
<feature type="binding site" evidence="7">
    <location>
        <position position="304"/>
    </location>
    <ligand>
        <name>FAD</name>
        <dbReference type="ChEBI" id="CHEBI:57692"/>
    </ligand>
</feature>
<dbReference type="InterPro" id="IPR050151">
    <property type="entry name" value="Class-I_Pyr_Nuc-Dis_Oxidored"/>
</dbReference>
<gene>
    <name evidence="11" type="ORF">SAMN04487908_11369</name>
</gene>
<accession>A0A1M6I9D7</accession>
<dbReference type="PRINTS" id="PR00368">
    <property type="entry name" value="FADPNR"/>
</dbReference>
<protein>
    <recommendedName>
        <fullName evidence="2">Dihydrolipoyl dehydrogenase</fullName>
    </recommendedName>
    <alternativeName>
        <fullName evidence="6">Dihydrolipoamide dehydrogenase</fullName>
    </alternativeName>
</protein>
<proteinExistence type="inferred from homology"/>
<dbReference type="Gene3D" id="3.50.50.60">
    <property type="entry name" value="FAD/NAD(P)-binding domain"/>
    <property type="match status" value="2"/>
</dbReference>
<evidence type="ECO:0000313" key="12">
    <source>
        <dbReference type="Proteomes" id="UP000184172"/>
    </source>
</evidence>
<evidence type="ECO:0000256" key="6">
    <source>
        <dbReference type="ARBA" id="ARBA00031281"/>
    </source>
</evidence>
<sequence>MAIKEYDVFVIGTGTAGKSVAYDCAAEGMKVAIADNREFGGTCANRGCDPKKVLVGVTEALHLSENLKEKGIVSVPKIDWAVLQQFKSTFTDAVPAATERDLKEAGIEMYHQSPKFLDENTLSVEGKTVKAKKIVIATGQKPMELKIPGREHLRISDDFLNLEELPESIVFVGAGYIGMEFAHIAACCGAKVTVIEFGDRPLSPFEADIVSHLTKASDELGITFIFNAKVSEVEKLQKNYRVSFQINGKTDSVDTRMVFNTAGRVPSIDELDLENGNVAFEDNGISVNEFLQNTTNKNVYACGDVSASGSLPLTPTSSQEARIVSLNIRKGNTTKMDFPPVPSVVFTIPQVASIGLTEDEAKKEGYNITIEYKSVPKWFNAKRINENVYAYKTIVDKDRNLILGAHIIASEAGEMINLFVLAMCGKLTTENLKAMIFAYPTWGNDIKGMV</sequence>